<evidence type="ECO:0000313" key="3">
    <source>
        <dbReference type="Proteomes" id="UP000499080"/>
    </source>
</evidence>
<keyword evidence="3" id="KW-1185">Reference proteome</keyword>
<dbReference type="EMBL" id="BGPR01155285">
    <property type="protein sequence ID" value="GBL74688.1"/>
    <property type="molecule type" value="Genomic_DNA"/>
</dbReference>
<comment type="caution">
    <text evidence="2">The sequence shown here is derived from an EMBL/GenBank/DDBJ whole genome shotgun (WGS) entry which is preliminary data.</text>
</comment>
<dbReference type="Proteomes" id="UP000499080">
    <property type="component" value="Unassembled WGS sequence"/>
</dbReference>
<sequence>MRVKQQISSKLCSSLTINLLFVTMTYKRTPSQLVSLSKPPIGSYQNWRRLGGSCPVRLTLYPDSTYVCSKFGFYLILPCHGKFDASSLKRTCGKLTMQNRHPRSQNEFATSSP</sequence>
<evidence type="ECO:0000313" key="1">
    <source>
        <dbReference type="EMBL" id="GBL74688.1"/>
    </source>
</evidence>
<evidence type="ECO:0000313" key="2">
    <source>
        <dbReference type="EMBL" id="GBL74711.1"/>
    </source>
</evidence>
<dbReference type="AlphaFoldDB" id="A0A4Y2A4D5"/>
<protein>
    <submittedName>
        <fullName evidence="2">Uncharacterized protein</fullName>
    </submittedName>
</protein>
<reference evidence="2 3" key="1">
    <citation type="journal article" date="2019" name="Sci. Rep.">
        <title>Orb-weaving spider Araneus ventricosus genome elucidates the spidroin gene catalogue.</title>
        <authorList>
            <person name="Kono N."/>
            <person name="Nakamura H."/>
            <person name="Ohtoshi R."/>
            <person name="Moran D.A.P."/>
            <person name="Shinohara A."/>
            <person name="Yoshida Y."/>
            <person name="Fujiwara M."/>
            <person name="Mori M."/>
            <person name="Tomita M."/>
            <person name="Arakawa K."/>
        </authorList>
    </citation>
    <scope>NUCLEOTIDE SEQUENCE [LARGE SCALE GENOMIC DNA]</scope>
</reference>
<dbReference type="EMBL" id="BGPR01155289">
    <property type="protein sequence ID" value="GBL74711.1"/>
    <property type="molecule type" value="Genomic_DNA"/>
</dbReference>
<proteinExistence type="predicted"/>
<organism evidence="2 3">
    <name type="scientific">Araneus ventricosus</name>
    <name type="common">Orbweaver spider</name>
    <name type="synonym">Epeira ventricosa</name>
    <dbReference type="NCBI Taxonomy" id="182803"/>
    <lineage>
        <taxon>Eukaryota</taxon>
        <taxon>Metazoa</taxon>
        <taxon>Ecdysozoa</taxon>
        <taxon>Arthropoda</taxon>
        <taxon>Chelicerata</taxon>
        <taxon>Arachnida</taxon>
        <taxon>Araneae</taxon>
        <taxon>Araneomorphae</taxon>
        <taxon>Entelegynae</taxon>
        <taxon>Araneoidea</taxon>
        <taxon>Araneidae</taxon>
        <taxon>Araneus</taxon>
    </lineage>
</organism>
<name>A0A4Y2A4D5_ARAVE</name>
<gene>
    <name evidence="1" type="ORF">AVEN_234930_1</name>
    <name evidence="2" type="ORF">AVEN_260610_1</name>
</gene>
<accession>A0A4Y2A4D5</accession>